<name>A0A2G8LDY0_STIJA</name>
<feature type="domain" description="Integrin alpha second immunoglobulin-like" evidence="5">
    <location>
        <begin position="5"/>
        <end position="121"/>
    </location>
</feature>
<protein>
    <submittedName>
        <fullName evidence="6">Putative integrin alpha-9 isoform X3</fullName>
    </submittedName>
</protein>
<keyword evidence="4" id="KW-0325">Glycoprotein</keyword>
<dbReference type="GO" id="GO:0009897">
    <property type="term" value="C:external side of plasma membrane"/>
    <property type="evidence" value="ECO:0007669"/>
    <property type="project" value="TreeGrafter"/>
</dbReference>
<dbReference type="GO" id="GO:0007160">
    <property type="term" value="P:cell-matrix adhesion"/>
    <property type="evidence" value="ECO:0007669"/>
    <property type="project" value="TreeGrafter"/>
</dbReference>
<dbReference type="Pfam" id="PF20805">
    <property type="entry name" value="Integrin_A_Ig_2"/>
    <property type="match status" value="1"/>
</dbReference>
<dbReference type="AlphaFoldDB" id="A0A2G8LDY0"/>
<dbReference type="OrthoDB" id="5317514at2759"/>
<evidence type="ECO:0000256" key="3">
    <source>
        <dbReference type="ARBA" id="ARBA00023136"/>
    </source>
</evidence>
<keyword evidence="7" id="KW-1185">Reference proteome</keyword>
<dbReference type="Gene3D" id="2.60.40.1510">
    <property type="entry name" value="ntegrin, alpha v. Chain A, domain 3"/>
    <property type="match status" value="1"/>
</dbReference>
<dbReference type="SUPFAM" id="SSF69179">
    <property type="entry name" value="Integrin domains"/>
    <property type="match status" value="1"/>
</dbReference>
<dbReference type="GO" id="GO:0033627">
    <property type="term" value="P:cell adhesion mediated by integrin"/>
    <property type="evidence" value="ECO:0007669"/>
    <property type="project" value="TreeGrafter"/>
</dbReference>
<dbReference type="GO" id="GO:0098609">
    <property type="term" value="P:cell-cell adhesion"/>
    <property type="evidence" value="ECO:0007669"/>
    <property type="project" value="TreeGrafter"/>
</dbReference>
<organism evidence="6 7">
    <name type="scientific">Stichopus japonicus</name>
    <name type="common">Sea cucumber</name>
    <dbReference type="NCBI Taxonomy" id="307972"/>
    <lineage>
        <taxon>Eukaryota</taxon>
        <taxon>Metazoa</taxon>
        <taxon>Echinodermata</taxon>
        <taxon>Eleutherozoa</taxon>
        <taxon>Echinozoa</taxon>
        <taxon>Holothuroidea</taxon>
        <taxon>Aspidochirotacea</taxon>
        <taxon>Aspidochirotida</taxon>
        <taxon>Stichopodidae</taxon>
        <taxon>Apostichopus</taxon>
    </lineage>
</organism>
<dbReference type="GO" id="GO:0007229">
    <property type="term" value="P:integrin-mediated signaling pathway"/>
    <property type="evidence" value="ECO:0007669"/>
    <property type="project" value="UniProtKB-KW"/>
</dbReference>
<comment type="subcellular location">
    <subcellularLocation>
        <location evidence="1">Membrane</location>
        <topology evidence="1">Single-pass type I membrane protein</topology>
    </subcellularLocation>
</comment>
<dbReference type="GO" id="GO:0008305">
    <property type="term" value="C:integrin complex"/>
    <property type="evidence" value="ECO:0007669"/>
    <property type="project" value="TreeGrafter"/>
</dbReference>
<keyword evidence="3" id="KW-0472">Membrane</keyword>
<dbReference type="InterPro" id="IPR032695">
    <property type="entry name" value="Integrin_dom_sf"/>
</dbReference>
<dbReference type="PANTHER" id="PTHR23220:SF134">
    <property type="entry name" value="INTEGRIN ALPHA-2 DOMAIN-CONTAINING PROTEIN"/>
    <property type="match status" value="1"/>
</dbReference>
<evidence type="ECO:0000256" key="4">
    <source>
        <dbReference type="ARBA" id="ARBA00023180"/>
    </source>
</evidence>
<evidence type="ECO:0000256" key="1">
    <source>
        <dbReference type="ARBA" id="ARBA00004479"/>
    </source>
</evidence>
<dbReference type="Proteomes" id="UP000230750">
    <property type="component" value="Unassembled WGS sequence"/>
</dbReference>
<proteinExistence type="predicted"/>
<dbReference type="PANTHER" id="PTHR23220">
    <property type="entry name" value="INTEGRIN ALPHA"/>
    <property type="match status" value="1"/>
</dbReference>
<dbReference type="EMBL" id="MRZV01000112">
    <property type="protein sequence ID" value="PIK58486.1"/>
    <property type="molecule type" value="Genomic_DNA"/>
</dbReference>
<comment type="caution">
    <text evidence="6">The sequence shown here is derived from an EMBL/GenBank/DDBJ whole genome shotgun (WGS) entry which is preliminary data.</text>
</comment>
<reference evidence="6 7" key="1">
    <citation type="journal article" date="2017" name="PLoS Biol.">
        <title>The sea cucumber genome provides insights into morphological evolution and visceral regeneration.</title>
        <authorList>
            <person name="Zhang X."/>
            <person name="Sun L."/>
            <person name="Yuan J."/>
            <person name="Sun Y."/>
            <person name="Gao Y."/>
            <person name="Zhang L."/>
            <person name="Li S."/>
            <person name="Dai H."/>
            <person name="Hamel J.F."/>
            <person name="Liu C."/>
            <person name="Yu Y."/>
            <person name="Liu S."/>
            <person name="Lin W."/>
            <person name="Guo K."/>
            <person name="Jin S."/>
            <person name="Xu P."/>
            <person name="Storey K.B."/>
            <person name="Huan P."/>
            <person name="Zhang T."/>
            <person name="Zhou Y."/>
            <person name="Zhang J."/>
            <person name="Lin C."/>
            <person name="Li X."/>
            <person name="Xing L."/>
            <person name="Huo D."/>
            <person name="Sun M."/>
            <person name="Wang L."/>
            <person name="Mercier A."/>
            <person name="Li F."/>
            <person name="Yang H."/>
            <person name="Xiang J."/>
        </authorList>
    </citation>
    <scope>NUCLEOTIDE SEQUENCE [LARGE SCALE GENOMIC DNA]</scope>
    <source>
        <strain evidence="6">Shaxun</strain>
        <tissue evidence="6">Muscle</tissue>
    </source>
</reference>
<evidence type="ECO:0000259" key="5">
    <source>
        <dbReference type="Pfam" id="PF20805"/>
    </source>
</evidence>
<sequence length="208" mass="23065">MERNKDDELILGASRSVHFNAKIDNNGEDAHQAVLNVYHPTDVKFERVEVEAVTCLPLADQRGVPCTAEVAVTCLPSMDRSEDSGLLECSLGNPMNANNSERKINITMVVNTESIEAEEEKANNMKQLIIRVIVMADVGVIGTSQPESVYYGYNATTTEESDQEAADKLRLDQAMKAVSLFYEHNGDKTRYNQSHIGPGFNHEFQVSL</sequence>
<gene>
    <name evidence="6" type="ORF">BSL78_04619</name>
</gene>
<evidence type="ECO:0000256" key="2">
    <source>
        <dbReference type="ARBA" id="ARBA00023037"/>
    </source>
</evidence>
<evidence type="ECO:0000313" key="6">
    <source>
        <dbReference type="EMBL" id="PIK58486.1"/>
    </source>
</evidence>
<keyword evidence="2 6" id="KW-0401">Integrin</keyword>
<accession>A0A2G8LDY0</accession>
<evidence type="ECO:0000313" key="7">
    <source>
        <dbReference type="Proteomes" id="UP000230750"/>
    </source>
</evidence>
<dbReference type="InterPro" id="IPR048285">
    <property type="entry name" value="Integrin_alpha_Ig-like_2"/>
</dbReference>
<dbReference type="GO" id="GO:0005178">
    <property type="term" value="F:integrin binding"/>
    <property type="evidence" value="ECO:0007669"/>
    <property type="project" value="TreeGrafter"/>
</dbReference>